<organism evidence="2 3">
    <name type="scientific">Allacma fusca</name>
    <dbReference type="NCBI Taxonomy" id="39272"/>
    <lineage>
        <taxon>Eukaryota</taxon>
        <taxon>Metazoa</taxon>
        <taxon>Ecdysozoa</taxon>
        <taxon>Arthropoda</taxon>
        <taxon>Hexapoda</taxon>
        <taxon>Collembola</taxon>
        <taxon>Symphypleona</taxon>
        <taxon>Sminthuridae</taxon>
        <taxon>Allacma</taxon>
    </lineage>
</organism>
<dbReference type="Proteomes" id="UP000708208">
    <property type="component" value="Unassembled WGS sequence"/>
</dbReference>
<reference evidence="2" key="1">
    <citation type="submission" date="2021-06" db="EMBL/GenBank/DDBJ databases">
        <authorList>
            <person name="Hodson N. C."/>
            <person name="Mongue J. A."/>
            <person name="Jaron S. K."/>
        </authorList>
    </citation>
    <scope>NUCLEOTIDE SEQUENCE</scope>
</reference>
<sequence length="149" mass="16328">MEHRQKWLDWRKTVNFLQVCRESQIDPATKGFPITTKGWRPNPATSTATSGELDRVLAQENSSVQRNDNTAASAPDMPPSPGQTVEIATSDAFIQGRYQPNLSDTEDSNETGGDDEQNMSSISAHSANTDVADSHQLSLADFANSPQYE</sequence>
<feature type="region of interest" description="Disordered" evidence="1">
    <location>
        <begin position="61"/>
        <end position="132"/>
    </location>
</feature>
<keyword evidence="3" id="KW-1185">Reference proteome</keyword>
<evidence type="ECO:0000313" key="3">
    <source>
        <dbReference type="Proteomes" id="UP000708208"/>
    </source>
</evidence>
<feature type="compositionally biased region" description="Polar residues" evidence="1">
    <location>
        <begin position="118"/>
        <end position="132"/>
    </location>
</feature>
<protein>
    <submittedName>
        <fullName evidence="2">Uncharacterized protein</fullName>
    </submittedName>
</protein>
<feature type="compositionally biased region" description="Polar residues" evidence="1">
    <location>
        <begin position="61"/>
        <end position="72"/>
    </location>
</feature>
<dbReference type="AlphaFoldDB" id="A0A8J2LZ69"/>
<feature type="region of interest" description="Disordered" evidence="1">
    <location>
        <begin position="32"/>
        <end position="51"/>
    </location>
</feature>
<proteinExistence type="predicted"/>
<accession>A0A8J2LZ69</accession>
<name>A0A8J2LZ69_9HEXA</name>
<gene>
    <name evidence="2" type="ORF">AFUS01_LOCUS41112</name>
</gene>
<evidence type="ECO:0000313" key="2">
    <source>
        <dbReference type="EMBL" id="CAG7831365.1"/>
    </source>
</evidence>
<evidence type="ECO:0000256" key="1">
    <source>
        <dbReference type="SAM" id="MobiDB-lite"/>
    </source>
</evidence>
<feature type="compositionally biased region" description="Acidic residues" evidence="1">
    <location>
        <begin position="104"/>
        <end position="117"/>
    </location>
</feature>
<feature type="non-terminal residue" evidence="2">
    <location>
        <position position="149"/>
    </location>
</feature>
<comment type="caution">
    <text evidence="2">The sequence shown here is derived from an EMBL/GenBank/DDBJ whole genome shotgun (WGS) entry which is preliminary data.</text>
</comment>
<dbReference type="EMBL" id="CAJVCH010560173">
    <property type="protein sequence ID" value="CAG7831365.1"/>
    <property type="molecule type" value="Genomic_DNA"/>
</dbReference>